<dbReference type="AlphaFoldDB" id="A0A2P4PMG7"/>
<gene>
    <name evidence="1" type="ORF">GLOIN_2v1655983</name>
</gene>
<reference evidence="1 2" key="1">
    <citation type="journal article" date="2013" name="Proc. Natl. Acad. Sci. U.S.A.">
        <title>Genome of an arbuscular mycorrhizal fungus provides insight into the oldest plant symbiosis.</title>
        <authorList>
            <person name="Tisserant E."/>
            <person name="Malbreil M."/>
            <person name="Kuo A."/>
            <person name="Kohler A."/>
            <person name="Symeonidi A."/>
            <person name="Balestrini R."/>
            <person name="Charron P."/>
            <person name="Duensing N."/>
            <person name="Frei Dit Frey N."/>
            <person name="Gianinazzi-Pearson V."/>
            <person name="Gilbert L.B."/>
            <person name="Handa Y."/>
            <person name="Herr J.R."/>
            <person name="Hijri M."/>
            <person name="Koul R."/>
            <person name="Kawaguchi M."/>
            <person name="Krajinski F."/>
            <person name="Lammers P.J."/>
            <person name="Masclaux F.G."/>
            <person name="Murat C."/>
            <person name="Morin E."/>
            <person name="Ndikumana S."/>
            <person name="Pagni M."/>
            <person name="Petitpierre D."/>
            <person name="Requena N."/>
            <person name="Rosikiewicz P."/>
            <person name="Riley R."/>
            <person name="Saito K."/>
            <person name="San Clemente H."/>
            <person name="Shapiro H."/>
            <person name="van Tuinen D."/>
            <person name="Becard G."/>
            <person name="Bonfante P."/>
            <person name="Paszkowski U."/>
            <person name="Shachar-Hill Y.Y."/>
            <person name="Tuskan G.A."/>
            <person name="Young P.W."/>
            <person name="Sanders I.R."/>
            <person name="Henrissat B."/>
            <person name="Rensing S.A."/>
            <person name="Grigoriev I.V."/>
            <person name="Corradi N."/>
            <person name="Roux C."/>
            <person name="Martin F."/>
        </authorList>
    </citation>
    <scope>NUCLEOTIDE SEQUENCE [LARGE SCALE GENOMIC DNA]</scope>
    <source>
        <strain evidence="1 2">DAOM 197198</strain>
    </source>
</reference>
<reference evidence="1 2" key="2">
    <citation type="journal article" date="2018" name="New Phytol.">
        <title>High intraspecific genome diversity in the model arbuscular mycorrhizal symbiont Rhizophagus irregularis.</title>
        <authorList>
            <person name="Chen E.C.H."/>
            <person name="Morin E."/>
            <person name="Beaudet D."/>
            <person name="Noel J."/>
            <person name="Yildirir G."/>
            <person name="Ndikumana S."/>
            <person name="Charron P."/>
            <person name="St-Onge C."/>
            <person name="Giorgi J."/>
            <person name="Kruger M."/>
            <person name="Marton T."/>
            <person name="Ropars J."/>
            <person name="Grigoriev I.V."/>
            <person name="Hainaut M."/>
            <person name="Henrissat B."/>
            <person name="Roux C."/>
            <person name="Martin F."/>
            <person name="Corradi N."/>
        </authorList>
    </citation>
    <scope>NUCLEOTIDE SEQUENCE [LARGE SCALE GENOMIC DNA]</scope>
    <source>
        <strain evidence="1 2">DAOM 197198</strain>
    </source>
</reference>
<sequence length="70" mass="8249">MQIFFFDYMLIKTSQIIHHDHHLQSNYNIIATNEELALFSLHKVYTKNLNSIQPANTNSQTPIFCNRNIL</sequence>
<comment type="caution">
    <text evidence="1">The sequence shown here is derived from an EMBL/GenBank/DDBJ whole genome shotgun (WGS) entry which is preliminary data.</text>
</comment>
<keyword evidence="2" id="KW-1185">Reference proteome</keyword>
<proteinExistence type="predicted"/>
<evidence type="ECO:0000313" key="1">
    <source>
        <dbReference type="EMBL" id="POG66570.1"/>
    </source>
</evidence>
<evidence type="ECO:0000313" key="2">
    <source>
        <dbReference type="Proteomes" id="UP000018888"/>
    </source>
</evidence>
<organism evidence="1 2">
    <name type="scientific">Rhizophagus irregularis (strain DAOM 181602 / DAOM 197198 / MUCL 43194)</name>
    <name type="common">Arbuscular mycorrhizal fungus</name>
    <name type="synonym">Glomus intraradices</name>
    <dbReference type="NCBI Taxonomy" id="747089"/>
    <lineage>
        <taxon>Eukaryota</taxon>
        <taxon>Fungi</taxon>
        <taxon>Fungi incertae sedis</taxon>
        <taxon>Mucoromycota</taxon>
        <taxon>Glomeromycotina</taxon>
        <taxon>Glomeromycetes</taxon>
        <taxon>Glomerales</taxon>
        <taxon>Glomeraceae</taxon>
        <taxon>Rhizophagus</taxon>
    </lineage>
</organism>
<name>A0A2P4PMG7_RHIID</name>
<accession>A0A2P4PMG7</accession>
<dbReference type="Proteomes" id="UP000018888">
    <property type="component" value="Unassembled WGS sequence"/>
</dbReference>
<protein>
    <submittedName>
        <fullName evidence="1">Uncharacterized protein</fullName>
    </submittedName>
</protein>
<dbReference type="EMBL" id="AUPC02000188">
    <property type="protein sequence ID" value="POG66570.1"/>
    <property type="molecule type" value="Genomic_DNA"/>
</dbReference>